<keyword evidence="4" id="KW-0068">Autocatalytic cleavage</keyword>
<dbReference type="SMART" id="SM00530">
    <property type="entry name" value="HTH_XRE"/>
    <property type="match status" value="1"/>
</dbReference>
<dbReference type="Pfam" id="PF00717">
    <property type="entry name" value="Peptidase_S24"/>
    <property type="match status" value="1"/>
</dbReference>
<dbReference type="Gene3D" id="2.10.109.10">
    <property type="entry name" value="Umud Fragment, subunit A"/>
    <property type="match status" value="1"/>
</dbReference>
<evidence type="ECO:0000259" key="7">
    <source>
        <dbReference type="PROSITE" id="PS50943"/>
    </source>
</evidence>
<evidence type="ECO:0000256" key="5">
    <source>
        <dbReference type="ARBA" id="ARBA00023204"/>
    </source>
</evidence>
<dbReference type="SUPFAM" id="SSF51306">
    <property type="entry name" value="LexA/Signal peptidase"/>
    <property type="match status" value="1"/>
</dbReference>
<evidence type="ECO:0000256" key="1">
    <source>
        <dbReference type="ARBA" id="ARBA00007484"/>
    </source>
</evidence>
<evidence type="ECO:0000256" key="3">
    <source>
        <dbReference type="ARBA" id="ARBA00022801"/>
    </source>
</evidence>
<keyword evidence="2" id="KW-0227">DNA damage</keyword>
<dbReference type="InterPro" id="IPR015927">
    <property type="entry name" value="Peptidase_S24_S26A/B/C"/>
</dbReference>
<dbReference type="SUPFAM" id="SSF47413">
    <property type="entry name" value="lambda repressor-like DNA-binding domains"/>
    <property type="match status" value="1"/>
</dbReference>
<dbReference type="Pfam" id="PF01381">
    <property type="entry name" value="HTH_3"/>
    <property type="match status" value="1"/>
</dbReference>
<dbReference type="PANTHER" id="PTHR33516:SF2">
    <property type="entry name" value="LEXA REPRESSOR-RELATED"/>
    <property type="match status" value="1"/>
</dbReference>
<dbReference type="GO" id="GO:0003677">
    <property type="term" value="F:DNA binding"/>
    <property type="evidence" value="ECO:0007669"/>
    <property type="project" value="InterPro"/>
</dbReference>
<dbReference type="Gene3D" id="1.10.260.40">
    <property type="entry name" value="lambda repressor-like DNA-binding domains"/>
    <property type="match status" value="1"/>
</dbReference>
<dbReference type="PANTHER" id="PTHR33516">
    <property type="entry name" value="LEXA REPRESSOR"/>
    <property type="match status" value="1"/>
</dbReference>
<dbReference type="InterPro" id="IPR006197">
    <property type="entry name" value="Peptidase_S24_LexA"/>
</dbReference>
<organism evidence="8">
    <name type="scientific">Myoviridae sp. ctHP32</name>
    <dbReference type="NCBI Taxonomy" id="2823539"/>
    <lineage>
        <taxon>Viruses</taxon>
        <taxon>Duplodnaviria</taxon>
        <taxon>Heunggongvirae</taxon>
        <taxon>Uroviricota</taxon>
        <taxon>Caudoviricetes</taxon>
    </lineage>
</organism>
<dbReference type="InterPro" id="IPR050077">
    <property type="entry name" value="LexA_repressor"/>
</dbReference>
<evidence type="ECO:0000313" key="8">
    <source>
        <dbReference type="EMBL" id="DAD68804.1"/>
    </source>
</evidence>
<dbReference type="GO" id="GO:0009432">
    <property type="term" value="P:SOS response"/>
    <property type="evidence" value="ECO:0007669"/>
    <property type="project" value="UniProtKB-KW"/>
</dbReference>
<feature type="domain" description="HTH cro/C1-type" evidence="7">
    <location>
        <begin position="4"/>
        <end position="58"/>
    </location>
</feature>
<evidence type="ECO:0000256" key="6">
    <source>
        <dbReference type="ARBA" id="ARBA00023236"/>
    </source>
</evidence>
<sequence length="213" mass="23935">MTNLKLLREKKGVSQQAVADYLEITRQAYSNYENGKRQADYETLLKLGEFFNVSIDYLLNKEKEPPKNERLSIDNISNKIPYNSARYVPILGTIPAGAPILAVEDIQGYASIPYRDDEDYFFLRVDGESMAGASIRTGDLVLIRRQPCAEDGQIVACRVNGDEATLKRYKRKGDTVFLLPENPDFEPRIVPVADFESGAAEIIGVALEVRKQL</sequence>
<evidence type="ECO:0000256" key="2">
    <source>
        <dbReference type="ARBA" id="ARBA00022763"/>
    </source>
</evidence>
<proteinExistence type="inferred from homology"/>
<dbReference type="InterPro" id="IPR010982">
    <property type="entry name" value="Lambda_DNA-bd_dom_sf"/>
</dbReference>
<dbReference type="GO" id="GO:0016787">
    <property type="term" value="F:hydrolase activity"/>
    <property type="evidence" value="ECO:0007669"/>
    <property type="project" value="UniProtKB-KW"/>
</dbReference>
<dbReference type="GO" id="GO:0006355">
    <property type="term" value="P:regulation of DNA-templated transcription"/>
    <property type="evidence" value="ECO:0007669"/>
    <property type="project" value="InterPro"/>
</dbReference>
<keyword evidence="6" id="KW-0742">SOS response</keyword>
<dbReference type="PRINTS" id="PR00726">
    <property type="entry name" value="LEXASERPTASE"/>
</dbReference>
<keyword evidence="5" id="KW-0234">DNA repair</keyword>
<accession>A0A8S5LFJ4</accession>
<dbReference type="InterPro" id="IPR036286">
    <property type="entry name" value="LexA/Signal_pep-like_sf"/>
</dbReference>
<name>A0A8S5LFJ4_9CAUD</name>
<dbReference type="GO" id="GO:0006281">
    <property type="term" value="P:DNA repair"/>
    <property type="evidence" value="ECO:0007669"/>
    <property type="project" value="UniProtKB-KW"/>
</dbReference>
<dbReference type="InterPro" id="IPR001387">
    <property type="entry name" value="Cro/C1-type_HTH"/>
</dbReference>
<dbReference type="CDD" id="cd06529">
    <property type="entry name" value="S24_LexA-like"/>
    <property type="match status" value="1"/>
</dbReference>
<evidence type="ECO:0000256" key="4">
    <source>
        <dbReference type="ARBA" id="ARBA00022813"/>
    </source>
</evidence>
<dbReference type="EMBL" id="BK014710">
    <property type="protein sequence ID" value="DAD68804.1"/>
    <property type="molecule type" value="Genomic_DNA"/>
</dbReference>
<keyword evidence="3" id="KW-0378">Hydrolase</keyword>
<dbReference type="InterPro" id="IPR039418">
    <property type="entry name" value="LexA-like"/>
</dbReference>
<reference evidence="8" key="1">
    <citation type="journal article" date="2021" name="Proc. Natl. Acad. Sci. U.S.A.">
        <title>A Catalog of Tens of Thousands of Viruses from Human Metagenomes Reveals Hidden Associations with Chronic Diseases.</title>
        <authorList>
            <person name="Tisza M.J."/>
            <person name="Buck C.B."/>
        </authorList>
    </citation>
    <scope>NUCLEOTIDE SEQUENCE</scope>
    <source>
        <strain evidence="8">CtHP32</strain>
    </source>
</reference>
<dbReference type="CDD" id="cd00093">
    <property type="entry name" value="HTH_XRE"/>
    <property type="match status" value="1"/>
</dbReference>
<comment type="similarity">
    <text evidence="1">Belongs to the peptidase S24 family.</text>
</comment>
<protein>
    <submittedName>
        <fullName evidence="8">LexA repressor</fullName>
    </submittedName>
</protein>
<dbReference type="PROSITE" id="PS50943">
    <property type="entry name" value="HTH_CROC1"/>
    <property type="match status" value="1"/>
</dbReference>